<proteinExistence type="predicted"/>
<protein>
    <submittedName>
        <fullName evidence="1">Uncharacterized protein</fullName>
    </submittedName>
</protein>
<comment type="caution">
    <text evidence="1">The sequence shown here is derived from an EMBL/GenBank/DDBJ whole genome shotgun (WGS) entry which is preliminary data.</text>
</comment>
<dbReference type="EMBL" id="JAEUBE010000158">
    <property type="protein sequence ID" value="KAH3668240.1"/>
    <property type="molecule type" value="Genomic_DNA"/>
</dbReference>
<gene>
    <name evidence="1" type="ORF">OGAPHI_001994</name>
</gene>
<dbReference type="Proteomes" id="UP000769157">
    <property type="component" value="Unassembled WGS sequence"/>
</dbReference>
<keyword evidence="2" id="KW-1185">Reference proteome</keyword>
<reference evidence="1" key="1">
    <citation type="journal article" date="2021" name="Open Biol.">
        <title>Shared evolutionary footprints suggest mitochondrial oxidative damage underlies multiple complex I losses in fungi.</title>
        <authorList>
            <person name="Schikora-Tamarit M.A."/>
            <person name="Marcet-Houben M."/>
            <person name="Nosek J."/>
            <person name="Gabaldon T."/>
        </authorList>
    </citation>
    <scope>NUCLEOTIDE SEQUENCE</scope>
    <source>
        <strain evidence="1">CBS6075</strain>
    </source>
</reference>
<dbReference type="RefSeq" id="XP_046062654.1">
    <property type="nucleotide sequence ID" value="XM_046202815.1"/>
</dbReference>
<name>A0A9P8T7J5_9ASCO</name>
<sequence length="126" mass="14111">MNTPVLGCTSNFLAKISISSGYFDARAFSIFSICVEIADNILLSNLLNSSKQHHEPTRQIPIRILLTLWKSKVSSQQNTSTIIPRFCPRALIDSVFPVPAGPTRDPPRFWFKASDIARKHVSIKEV</sequence>
<dbReference type="AlphaFoldDB" id="A0A9P8T7J5"/>
<evidence type="ECO:0000313" key="2">
    <source>
        <dbReference type="Proteomes" id="UP000769157"/>
    </source>
</evidence>
<dbReference type="GeneID" id="70233961"/>
<accession>A0A9P8T7J5</accession>
<reference evidence="1" key="2">
    <citation type="submission" date="2021-01" db="EMBL/GenBank/DDBJ databases">
        <authorList>
            <person name="Schikora-Tamarit M.A."/>
        </authorList>
    </citation>
    <scope>NUCLEOTIDE SEQUENCE</scope>
    <source>
        <strain evidence="1">CBS6075</strain>
    </source>
</reference>
<organism evidence="1 2">
    <name type="scientific">Ogataea philodendri</name>
    <dbReference type="NCBI Taxonomy" id="1378263"/>
    <lineage>
        <taxon>Eukaryota</taxon>
        <taxon>Fungi</taxon>
        <taxon>Dikarya</taxon>
        <taxon>Ascomycota</taxon>
        <taxon>Saccharomycotina</taxon>
        <taxon>Pichiomycetes</taxon>
        <taxon>Pichiales</taxon>
        <taxon>Pichiaceae</taxon>
        <taxon>Ogataea</taxon>
    </lineage>
</organism>
<evidence type="ECO:0000313" key="1">
    <source>
        <dbReference type="EMBL" id="KAH3668240.1"/>
    </source>
</evidence>